<comment type="caution">
    <text evidence="1">The sequence shown here is derived from an EMBL/GenBank/DDBJ whole genome shotgun (WGS) entry which is preliminary data.</text>
</comment>
<accession>A0A2T0UEQ5</accession>
<dbReference type="Proteomes" id="UP000238176">
    <property type="component" value="Unassembled WGS sequence"/>
</dbReference>
<dbReference type="RefSeq" id="WP_106365850.1">
    <property type="nucleotide sequence ID" value="NZ_PVTJ01000009.1"/>
</dbReference>
<dbReference type="OrthoDB" id="3394330at2"/>
<sequence length="88" mass="9232">MSKSKYYTTAFWVETGDRAIKTFGGTWFAVLTADAIRGLRDVDWVDSWSIVGLAVGASVAWSIGSAPVGTAGSASMIPLGAVKDTTTK</sequence>
<dbReference type="Pfam" id="PF16945">
    <property type="entry name" value="Phage_r1t_holin"/>
    <property type="match status" value="1"/>
</dbReference>
<evidence type="ECO:0000313" key="2">
    <source>
        <dbReference type="Proteomes" id="UP000238176"/>
    </source>
</evidence>
<protein>
    <submittedName>
        <fullName evidence="1">Phage r1t holin</fullName>
    </submittedName>
</protein>
<dbReference type="EMBL" id="PVTJ01000009">
    <property type="protein sequence ID" value="PRY56420.1"/>
    <property type="molecule type" value="Genomic_DNA"/>
</dbReference>
<reference evidence="1 2" key="1">
    <citation type="submission" date="2018-03" db="EMBL/GenBank/DDBJ databases">
        <title>Genomic Encyclopedia of Type Strains, Phase III (KMG-III): the genomes of soil and plant-associated and newly described type strains.</title>
        <authorList>
            <person name="Whitman W."/>
        </authorList>
    </citation>
    <scope>NUCLEOTIDE SEQUENCE [LARGE SCALE GENOMIC DNA]</scope>
    <source>
        <strain evidence="1 2">CGMCC 4.7067</strain>
    </source>
</reference>
<proteinExistence type="predicted"/>
<organism evidence="1 2">
    <name type="scientific">Glycomyces artemisiae</name>
    <dbReference type="NCBI Taxonomy" id="1076443"/>
    <lineage>
        <taxon>Bacteria</taxon>
        <taxon>Bacillati</taxon>
        <taxon>Actinomycetota</taxon>
        <taxon>Actinomycetes</taxon>
        <taxon>Glycomycetales</taxon>
        <taxon>Glycomycetaceae</taxon>
        <taxon>Glycomyces</taxon>
    </lineage>
</organism>
<evidence type="ECO:0000313" key="1">
    <source>
        <dbReference type="EMBL" id="PRY56420.1"/>
    </source>
</evidence>
<name>A0A2T0UEQ5_9ACTN</name>
<dbReference type="AlphaFoldDB" id="A0A2T0UEQ5"/>
<keyword evidence="2" id="KW-1185">Reference proteome</keyword>
<dbReference type="InterPro" id="IPR020109">
    <property type="entry name" value="Holin_r1t"/>
</dbReference>
<gene>
    <name evidence="1" type="ORF">B0I28_10969</name>
</gene>